<dbReference type="KEGG" id="tact:SG35_029455"/>
<comment type="similarity">
    <text evidence="1">Belongs to the thioesterase family.</text>
</comment>
<dbReference type="PANTHER" id="PTHR11487">
    <property type="entry name" value="THIOESTERASE"/>
    <property type="match status" value="1"/>
</dbReference>
<gene>
    <name evidence="3" type="ORF">SG35_029455</name>
</gene>
<evidence type="ECO:0000313" key="3">
    <source>
        <dbReference type="EMBL" id="WDE02534.1"/>
    </source>
</evidence>
<keyword evidence="4" id="KW-1185">Reference proteome</keyword>
<accession>A0AAF0C761</accession>
<dbReference type="Gene3D" id="3.40.50.1820">
    <property type="entry name" value="alpha/beta hydrolase"/>
    <property type="match status" value="1"/>
</dbReference>
<dbReference type="PANTHER" id="PTHR11487:SF0">
    <property type="entry name" value="S-ACYL FATTY ACID SYNTHASE THIOESTERASE, MEDIUM CHAIN"/>
    <property type="match status" value="1"/>
</dbReference>
<evidence type="ECO:0000313" key="4">
    <source>
        <dbReference type="Proteomes" id="UP000032568"/>
    </source>
</evidence>
<proteinExistence type="inferred from homology"/>
<dbReference type="RefSeq" id="WP_044833106.1">
    <property type="nucleotide sequence ID" value="NZ_CP059736.1"/>
</dbReference>
<dbReference type="Pfam" id="PF00975">
    <property type="entry name" value="Thioesterase"/>
    <property type="match status" value="1"/>
</dbReference>
<dbReference type="SUPFAM" id="SSF53474">
    <property type="entry name" value="alpha/beta-Hydrolases"/>
    <property type="match status" value="1"/>
</dbReference>
<organism evidence="3 4">
    <name type="scientific">Thalassomonas actiniarum</name>
    <dbReference type="NCBI Taxonomy" id="485447"/>
    <lineage>
        <taxon>Bacteria</taxon>
        <taxon>Pseudomonadati</taxon>
        <taxon>Pseudomonadota</taxon>
        <taxon>Gammaproteobacteria</taxon>
        <taxon>Alteromonadales</taxon>
        <taxon>Colwelliaceae</taxon>
        <taxon>Thalassomonas</taxon>
    </lineage>
</organism>
<reference evidence="3 4" key="2">
    <citation type="journal article" date="2022" name="Mar. Drugs">
        <title>Bioassay-Guided Fractionation Leads to the Detection of Cholic Acid Generated by the Rare Thalassomonas sp.</title>
        <authorList>
            <person name="Pheiffer F."/>
            <person name="Schneider Y.K."/>
            <person name="Hansen E.H."/>
            <person name="Andersen J.H."/>
            <person name="Isaksson J."/>
            <person name="Busche T."/>
            <person name="R C."/>
            <person name="Kalinowski J."/>
            <person name="Zyl L.V."/>
            <person name="Trindade M."/>
        </authorList>
    </citation>
    <scope>NUCLEOTIDE SEQUENCE [LARGE SCALE GENOMIC DNA]</scope>
    <source>
        <strain evidence="3 4">A5K-106</strain>
    </source>
</reference>
<dbReference type="GO" id="GO:0008610">
    <property type="term" value="P:lipid biosynthetic process"/>
    <property type="evidence" value="ECO:0007669"/>
    <property type="project" value="TreeGrafter"/>
</dbReference>
<reference evidence="3 4" key="1">
    <citation type="journal article" date="2015" name="Genome Announc.">
        <title>Draft Genome Sequences of Marine Isolates of Thalassomonas viridans and Thalassomonas actiniarum.</title>
        <authorList>
            <person name="Olonade I."/>
            <person name="van Zyl L.J."/>
            <person name="Trindade M."/>
        </authorList>
    </citation>
    <scope>NUCLEOTIDE SEQUENCE [LARGE SCALE GENOMIC DNA]</scope>
    <source>
        <strain evidence="3 4">A5K-106</strain>
    </source>
</reference>
<name>A0AAF0C761_9GAMM</name>
<dbReference type="AlphaFoldDB" id="A0AAF0C761"/>
<evidence type="ECO:0000259" key="2">
    <source>
        <dbReference type="Pfam" id="PF00975"/>
    </source>
</evidence>
<dbReference type="InterPro" id="IPR029058">
    <property type="entry name" value="AB_hydrolase_fold"/>
</dbReference>
<keyword evidence="3" id="KW-0378">Hydrolase</keyword>
<sequence>MKISDKEQAWFPFGLGDASAQRRVFCLPFAGGGASFYLPWRKATPQGVALVPVQYPGRETRLNEPCHHELDRLVDELALALLPYLDRAYVLAGYSLGAKVGFSLAHRLAALGAPGPDLFVAMAHNSPGNESGHAGAAQLPDEEFRAFLLRYGAASEQVFDDPELAQMFLPVLRADIGLVDCPVVQRPLACPIIAYAGEQDEIVPPVKMQAWRQFAGDGFDLHSFEGGHFFSKTNKAFLSRFVQDIALAQGS</sequence>
<feature type="domain" description="Thioesterase" evidence="2">
    <location>
        <begin position="23"/>
        <end position="233"/>
    </location>
</feature>
<evidence type="ECO:0000256" key="1">
    <source>
        <dbReference type="ARBA" id="ARBA00007169"/>
    </source>
</evidence>
<dbReference type="InterPro" id="IPR001031">
    <property type="entry name" value="Thioesterase"/>
</dbReference>
<protein>
    <submittedName>
        <fullName evidence="3">Alpha/beta fold hydrolase</fullName>
    </submittedName>
</protein>
<dbReference type="InterPro" id="IPR012223">
    <property type="entry name" value="TEII"/>
</dbReference>
<dbReference type="Proteomes" id="UP000032568">
    <property type="component" value="Chromosome pTact"/>
</dbReference>
<dbReference type="GO" id="GO:0016787">
    <property type="term" value="F:hydrolase activity"/>
    <property type="evidence" value="ECO:0007669"/>
    <property type="project" value="UniProtKB-KW"/>
</dbReference>
<dbReference type="EMBL" id="CP059736">
    <property type="protein sequence ID" value="WDE02534.1"/>
    <property type="molecule type" value="Genomic_DNA"/>
</dbReference>